<evidence type="ECO:0000259" key="5">
    <source>
        <dbReference type="PROSITE" id="PS50158"/>
    </source>
</evidence>
<gene>
    <name evidence="6" type="ORF">GSI_11689</name>
</gene>
<accession>A0A2G8RWP1</accession>
<dbReference type="STRING" id="1077348.A0A2G8RWP1"/>
<dbReference type="GO" id="GO:0003676">
    <property type="term" value="F:nucleic acid binding"/>
    <property type="evidence" value="ECO:0007669"/>
    <property type="project" value="InterPro"/>
</dbReference>
<evidence type="ECO:0000313" key="7">
    <source>
        <dbReference type="Proteomes" id="UP000230002"/>
    </source>
</evidence>
<keyword evidence="2" id="KW-0862">Zinc</keyword>
<organism evidence="6 7">
    <name type="scientific">Ganoderma sinense ZZ0214-1</name>
    <dbReference type="NCBI Taxonomy" id="1077348"/>
    <lineage>
        <taxon>Eukaryota</taxon>
        <taxon>Fungi</taxon>
        <taxon>Dikarya</taxon>
        <taxon>Basidiomycota</taxon>
        <taxon>Agaricomycotina</taxon>
        <taxon>Agaricomycetes</taxon>
        <taxon>Polyporales</taxon>
        <taxon>Polyporaceae</taxon>
        <taxon>Ganoderma</taxon>
    </lineage>
</organism>
<keyword evidence="7" id="KW-1185">Reference proteome</keyword>
<comment type="caution">
    <text evidence="6">The sequence shown here is derived from an EMBL/GenBank/DDBJ whole genome shotgun (WGS) entry which is preliminary data.</text>
</comment>
<protein>
    <submittedName>
        <fullName evidence="6">Transcription factor</fullName>
    </submittedName>
</protein>
<keyword evidence="3" id="KW-0175">Coiled coil</keyword>
<name>A0A2G8RWP1_9APHY</name>
<evidence type="ECO:0000256" key="1">
    <source>
        <dbReference type="ARBA" id="ARBA00022664"/>
    </source>
</evidence>
<evidence type="ECO:0000256" key="3">
    <source>
        <dbReference type="SAM" id="Coils"/>
    </source>
</evidence>
<proteinExistence type="predicted"/>
<feature type="region of interest" description="Disordered" evidence="4">
    <location>
        <begin position="290"/>
        <end position="327"/>
    </location>
</feature>
<dbReference type="Gene3D" id="4.10.60.10">
    <property type="entry name" value="Zinc finger, CCHC-type"/>
    <property type="match status" value="1"/>
</dbReference>
<dbReference type="GO" id="GO:0008270">
    <property type="term" value="F:zinc ion binding"/>
    <property type="evidence" value="ECO:0007669"/>
    <property type="project" value="UniProtKB-KW"/>
</dbReference>
<dbReference type="InterPro" id="IPR036875">
    <property type="entry name" value="Znf_CCHC_sf"/>
</dbReference>
<dbReference type="OrthoDB" id="2728997at2759"/>
<dbReference type="SUPFAM" id="SSF57756">
    <property type="entry name" value="Retrovirus zinc finger-like domains"/>
    <property type="match status" value="1"/>
</dbReference>
<feature type="coiled-coil region" evidence="3">
    <location>
        <begin position="15"/>
        <end position="45"/>
    </location>
</feature>
<evidence type="ECO:0000256" key="4">
    <source>
        <dbReference type="SAM" id="MobiDB-lite"/>
    </source>
</evidence>
<keyword evidence="1" id="KW-0507">mRNA processing</keyword>
<evidence type="ECO:0000313" key="6">
    <source>
        <dbReference type="EMBL" id="PIL25936.1"/>
    </source>
</evidence>
<evidence type="ECO:0000256" key="2">
    <source>
        <dbReference type="PROSITE-ProRule" id="PRU00047"/>
    </source>
</evidence>
<dbReference type="InterPro" id="IPR001878">
    <property type="entry name" value="Znf_CCHC"/>
</dbReference>
<dbReference type="AlphaFoldDB" id="A0A2G8RWP1"/>
<sequence>MRILEWDQEEECLETLLLEEEMEEVEEEEEAAEAEEILEEAFREEYLDDTVGKVRPPDVFTGDRHKSQAFIDSLWLLFTGDPTRFTSDNVKITTALSYISGENVDYWVRNKIESAQYLGLGTWYDFVRDFTLVFAPLNEAENAILALEQLNLKSDSTIHEFNGKYNELIRKSRIFDAQARLSYYRNALPAWLRTKISTSYPVPKTIEQWIERATDIYEADAYDQAINRQRKGFGSFCHTPQKKVRRNQLEEAEETEAEVNRLSKEEHLRHLEKELCFICHNPGHVARNCLKKPKGRKPERKPKRRIRQVIEEGSESLADEADRGRDR</sequence>
<feature type="domain" description="CCHC-type" evidence="5">
    <location>
        <begin position="276"/>
        <end position="289"/>
    </location>
</feature>
<dbReference type="GO" id="GO:0006397">
    <property type="term" value="P:mRNA processing"/>
    <property type="evidence" value="ECO:0007669"/>
    <property type="project" value="UniProtKB-KW"/>
</dbReference>
<keyword evidence="2" id="KW-0863">Zinc-finger</keyword>
<feature type="compositionally biased region" description="Basic residues" evidence="4">
    <location>
        <begin position="290"/>
        <end position="307"/>
    </location>
</feature>
<dbReference type="PROSITE" id="PS50158">
    <property type="entry name" value="ZF_CCHC"/>
    <property type="match status" value="1"/>
</dbReference>
<dbReference type="EMBL" id="AYKW01000045">
    <property type="protein sequence ID" value="PIL25936.1"/>
    <property type="molecule type" value="Genomic_DNA"/>
</dbReference>
<dbReference type="Proteomes" id="UP000230002">
    <property type="component" value="Unassembled WGS sequence"/>
</dbReference>
<keyword evidence="2" id="KW-0479">Metal-binding</keyword>
<reference evidence="6 7" key="1">
    <citation type="journal article" date="2015" name="Sci. Rep.">
        <title>Chromosome-level genome map provides insights into diverse defense mechanisms in the medicinal fungus Ganoderma sinense.</title>
        <authorList>
            <person name="Zhu Y."/>
            <person name="Xu J."/>
            <person name="Sun C."/>
            <person name="Zhou S."/>
            <person name="Xu H."/>
            <person name="Nelson D.R."/>
            <person name="Qian J."/>
            <person name="Song J."/>
            <person name="Luo H."/>
            <person name="Xiang L."/>
            <person name="Li Y."/>
            <person name="Xu Z."/>
            <person name="Ji A."/>
            <person name="Wang L."/>
            <person name="Lu S."/>
            <person name="Hayward A."/>
            <person name="Sun W."/>
            <person name="Li X."/>
            <person name="Schwartz D.C."/>
            <person name="Wang Y."/>
            <person name="Chen S."/>
        </authorList>
    </citation>
    <scope>NUCLEOTIDE SEQUENCE [LARGE SCALE GENOMIC DNA]</scope>
    <source>
        <strain evidence="6 7">ZZ0214-1</strain>
    </source>
</reference>